<dbReference type="Pfam" id="PF04104">
    <property type="entry name" value="DNA_primase_lrg"/>
    <property type="match status" value="1"/>
</dbReference>
<dbReference type="InterPro" id="IPR023642">
    <property type="entry name" value="DNA_primase_lsu_PriL"/>
</dbReference>
<keyword evidence="10" id="KW-1185">Reference proteome</keyword>
<keyword evidence="2 7" id="KW-0639">Primosome</keyword>
<feature type="binding site" evidence="7">
    <location>
        <position position="233"/>
    </location>
    <ligand>
        <name>[4Fe-4S] cluster</name>
        <dbReference type="ChEBI" id="CHEBI:49883"/>
    </ligand>
</feature>
<dbReference type="HAMAP" id="MF_00701">
    <property type="entry name" value="DNA_primase_lrg_arc"/>
    <property type="match status" value="1"/>
</dbReference>
<keyword evidence="6 7" id="KW-0411">Iron-sulfur</keyword>
<evidence type="ECO:0000256" key="5">
    <source>
        <dbReference type="ARBA" id="ARBA00023004"/>
    </source>
</evidence>
<feature type="binding site" evidence="7">
    <location>
        <position position="310"/>
    </location>
    <ligand>
        <name>[4Fe-4S] cluster</name>
        <dbReference type="ChEBI" id="CHEBI:49883"/>
    </ligand>
</feature>
<evidence type="ECO:0000256" key="4">
    <source>
        <dbReference type="ARBA" id="ARBA00022723"/>
    </source>
</evidence>
<proteinExistence type="inferred from homology"/>
<dbReference type="RefSeq" id="WP_338098152.1">
    <property type="nucleotide sequence ID" value="NZ_CP131061.1"/>
</dbReference>
<evidence type="ECO:0000259" key="8">
    <source>
        <dbReference type="Pfam" id="PF04104"/>
    </source>
</evidence>
<dbReference type="PANTHER" id="PTHR10537">
    <property type="entry name" value="DNA PRIMASE LARGE SUBUNIT"/>
    <property type="match status" value="1"/>
</dbReference>
<dbReference type="NCBIfam" id="NF002588">
    <property type="entry name" value="PRK02249.1-2"/>
    <property type="match status" value="1"/>
</dbReference>
<protein>
    <recommendedName>
        <fullName evidence="7">DNA primase large subunit PriL</fullName>
    </recommendedName>
</protein>
<organism evidence="9 10">
    <name type="scientific">Methanolapillus ohkumae</name>
    <dbReference type="NCBI Taxonomy" id="3028298"/>
    <lineage>
        <taxon>Archaea</taxon>
        <taxon>Methanobacteriati</taxon>
        <taxon>Methanobacteriota</taxon>
        <taxon>Stenosarchaea group</taxon>
        <taxon>Methanomicrobia</taxon>
        <taxon>Methanosarcinales</taxon>
        <taxon>Methanosarcinaceae</taxon>
        <taxon>Methanolapillus</taxon>
    </lineage>
</organism>
<comment type="cofactor">
    <cofactor evidence="7">
        <name>[4Fe-4S] cluster</name>
        <dbReference type="ChEBI" id="CHEBI:49883"/>
    </cofactor>
    <text evidence="7">Binds 1 [4Fe-4S] cluster.</text>
</comment>
<dbReference type="InterPro" id="IPR058560">
    <property type="entry name" value="DNA_primase_C"/>
</dbReference>
<evidence type="ECO:0000256" key="6">
    <source>
        <dbReference type="ARBA" id="ARBA00023014"/>
    </source>
</evidence>
<dbReference type="GO" id="GO:0046872">
    <property type="term" value="F:metal ion binding"/>
    <property type="evidence" value="ECO:0007669"/>
    <property type="project" value="UniProtKB-KW"/>
</dbReference>
<dbReference type="GO" id="GO:0003899">
    <property type="term" value="F:DNA-directed RNA polymerase activity"/>
    <property type="evidence" value="ECO:0007669"/>
    <property type="project" value="InterPro"/>
</dbReference>
<dbReference type="EMBL" id="CP131061">
    <property type="protein sequence ID" value="WNY26632.1"/>
    <property type="molecule type" value="Genomic_DNA"/>
</dbReference>
<feature type="domain" description="DNA primase large subunit C-terminal" evidence="8">
    <location>
        <begin position="225"/>
        <end position="325"/>
    </location>
</feature>
<comment type="function">
    <text evidence="7">Regulatory subunit of DNA primase, an RNA polymerase that catalyzes the synthesis of short RNA molecules used as primers for DNA polymerase during DNA replication. Stabilizes and modulates the activity of the small subunit, increasing the rate of DNA synthesis, and conferring RNA synthesis capability. The DNA polymerase activity may enable DNA primase to also catalyze primer extension after primer synthesis. May also play a role in DNA repair.</text>
</comment>
<name>A0AA96ZX40_9EURY</name>
<comment type="similarity">
    <text evidence="7">Belongs to the eukaryotic-type primase large subunit family.</text>
</comment>
<dbReference type="SUPFAM" id="SSF140914">
    <property type="entry name" value="PriB N-terminal domain-like"/>
    <property type="match status" value="1"/>
</dbReference>
<accession>A0AA96ZX40</accession>
<dbReference type="Pfam" id="PF26466">
    <property type="entry name" value="DNA_primase_lrg_N"/>
    <property type="match status" value="1"/>
</dbReference>
<evidence type="ECO:0000256" key="3">
    <source>
        <dbReference type="ARBA" id="ARBA00022705"/>
    </source>
</evidence>
<keyword evidence="4 7" id="KW-0479">Metal-binding</keyword>
<keyword evidence="3 7" id="KW-0235">DNA replication</keyword>
<dbReference type="GO" id="GO:0006270">
    <property type="term" value="P:DNA replication initiation"/>
    <property type="evidence" value="ECO:0007669"/>
    <property type="project" value="TreeGrafter"/>
</dbReference>
<keyword evidence="5 7" id="KW-0408">Iron</keyword>
<dbReference type="GO" id="GO:0051539">
    <property type="term" value="F:4 iron, 4 sulfur cluster binding"/>
    <property type="evidence" value="ECO:0007669"/>
    <property type="project" value="UniProtKB-UniRule"/>
</dbReference>
<feature type="binding site" evidence="7">
    <location>
        <position position="301"/>
    </location>
    <ligand>
        <name>[4Fe-4S] cluster</name>
        <dbReference type="ChEBI" id="CHEBI:49883"/>
    </ligand>
</feature>
<evidence type="ECO:0000256" key="7">
    <source>
        <dbReference type="HAMAP-Rule" id="MF_00701"/>
    </source>
</evidence>
<gene>
    <name evidence="7" type="primary">priL</name>
    <name evidence="9" type="ORF">MsAm2_04040</name>
</gene>
<evidence type="ECO:0000313" key="10">
    <source>
        <dbReference type="Proteomes" id="UP001304970"/>
    </source>
</evidence>
<feature type="binding site" evidence="7">
    <location>
        <position position="317"/>
    </location>
    <ligand>
        <name>[4Fe-4S] cluster</name>
        <dbReference type="ChEBI" id="CHEBI:49883"/>
    </ligand>
</feature>
<dbReference type="AlphaFoldDB" id="A0AA96ZX40"/>
<dbReference type="CDD" id="cd06560">
    <property type="entry name" value="PriL"/>
    <property type="match status" value="1"/>
</dbReference>
<dbReference type="InterPro" id="IPR007238">
    <property type="entry name" value="DNA_primase_lsu_euk/arc"/>
</dbReference>
<evidence type="ECO:0000313" key="9">
    <source>
        <dbReference type="EMBL" id="WNY26632.1"/>
    </source>
</evidence>
<keyword evidence="1 7" id="KW-0004">4Fe-4S</keyword>
<dbReference type="Proteomes" id="UP001304970">
    <property type="component" value="Chromosome"/>
</dbReference>
<reference evidence="9 10" key="1">
    <citation type="submission" date="2023-07" db="EMBL/GenBank/DDBJ databases">
        <title>Closed genome sequence of Methanosarcinaceae archaeon Am2.</title>
        <authorList>
            <person name="Poehlein A."/>
            <person name="Protasov E."/>
            <person name="Platt K."/>
            <person name="Reeh H."/>
            <person name="Daniel R."/>
            <person name="Brune A."/>
        </authorList>
    </citation>
    <scope>NUCLEOTIDE SEQUENCE [LARGE SCALE GENOMIC DNA]</scope>
    <source>
        <strain evidence="9 10">Am2</strain>
    </source>
</reference>
<dbReference type="PANTHER" id="PTHR10537:SF3">
    <property type="entry name" value="DNA PRIMASE LARGE SUBUNIT"/>
    <property type="match status" value="1"/>
</dbReference>
<dbReference type="GO" id="GO:0006269">
    <property type="term" value="P:DNA replication, synthesis of primer"/>
    <property type="evidence" value="ECO:0007669"/>
    <property type="project" value="UniProtKB-UniRule"/>
</dbReference>
<sequence length="355" mass="40132">MSPQDLALLPFLTEASDYVEGLDFSLDSLMTARAFESARRRGFERVAESIDGEISKPSFGSDGEMLSELLSYPYARILVSCVNEPALIRKYALSEAKAAYSILKKWTDKSPEILLEVGGDFDILANDDGAHVHIYFSDYIRYSLSMRDLSWKLVNRHLVNGFAEVSRDEFARLLQEAVRKKIEHSLPVPNIPEEISAQCNSYVSELKVLYESKRKDMGDTDFGEVDFALFPPCISKSISDVKSGVNLAHSMRFALVSFLLNIGMTSDDIVNLFNISPDFSEEKTRYQVEHIAHNEYKTPACATMMTYGNCAKKDKTCEQIKHPLSYYQRKIFFKRKDEGLLAEIQGQAVSGKEMN</sequence>
<dbReference type="GO" id="GO:1990077">
    <property type="term" value="C:primosome complex"/>
    <property type="evidence" value="ECO:0007669"/>
    <property type="project" value="UniProtKB-KW"/>
</dbReference>
<dbReference type="GeneID" id="89227804"/>
<evidence type="ECO:0000256" key="1">
    <source>
        <dbReference type="ARBA" id="ARBA00022485"/>
    </source>
</evidence>
<evidence type="ECO:0000256" key="2">
    <source>
        <dbReference type="ARBA" id="ARBA00022515"/>
    </source>
</evidence>
<comment type="subunit">
    <text evidence="7">Heterodimer of a small subunit (PriS) and a large subunit (PriL).</text>
</comment>